<feature type="region of interest" description="Disordered" evidence="2">
    <location>
        <begin position="1023"/>
        <end position="1064"/>
    </location>
</feature>
<evidence type="ECO:0000259" key="3">
    <source>
        <dbReference type="Pfam" id="PF03914"/>
    </source>
</evidence>
<evidence type="ECO:0000313" key="4">
    <source>
        <dbReference type="EMBL" id="PNW71567.1"/>
    </source>
</evidence>
<dbReference type="EMBL" id="CM008977">
    <property type="protein sequence ID" value="PNW71567.1"/>
    <property type="molecule type" value="Genomic_DNA"/>
</dbReference>
<comment type="similarity">
    <text evidence="1">Belongs to the CBF/MAK21 family.</text>
</comment>
<dbReference type="PANTHER" id="PTHR14428">
    <property type="entry name" value="NUCLEOLAR COMPLEX PROTEIN 3"/>
    <property type="match status" value="1"/>
</dbReference>
<dbReference type="InParanoid" id="A0A2K3CTF0"/>
<feature type="compositionally biased region" description="Basic residues" evidence="2">
    <location>
        <begin position="1"/>
        <end position="16"/>
    </location>
</feature>
<feature type="region of interest" description="Disordered" evidence="2">
    <location>
        <begin position="631"/>
        <end position="660"/>
    </location>
</feature>
<evidence type="ECO:0000256" key="1">
    <source>
        <dbReference type="ARBA" id="ARBA00007797"/>
    </source>
</evidence>
<feature type="compositionally biased region" description="Acidic residues" evidence="2">
    <location>
        <begin position="944"/>
        <end position="954"/>
    </location>
</feature>
<name>A0A2K3CTF0_CHLRE</name>
<dbReference type="ExpressionAtlas" id="A0A2K3CTF0">
    <property type="expression patterns" value="baseline"/>
</dbReference>
<dbReference type="PANTHER" id="PTHR14428:SF5">
    <property type="entry name" value="NUCLEOLAR COMPLEX PROTEIN 3 HOMOLOG"/>
    <property type="match status" value="1"/>
</dbReference>
<dbReference type="InterPro" id="IPR016903">
    <property type="entry name" value="Nucleolar_cplx-assoc_3"/>
</dbReference>
<dbReference type="GO" id="GO:0006270">
    <property type="term" value="P:DNA replication initiation"/>
    <property type="evidence" value="ECO:0000318"/>
    <property type="project" value="GO_Central"/>
</dbReference>
<feature type="region of interest" description="Disordered" evidence="2">
    <location>
        <begin position="544"/>
        <end position="572"/>
    </location>
</feature>
<keyword evidence="5" id="KW-1185">Reference proteome</keyword>
<feature type="compositionally biased region" description="Basic residues" evidence="2">
    <location>
        <begin position="28"/>
        <end position="42"/>
    </location>
</feature>
<dbReference type="Proteomes" id="UP000006906">
    <property type="component" value="Chromosome 16"/>
</dbReference>
<dbReference type="GO" id="GO:0005730">
    <property type="term" value="C:nucleolus"/>
    <property type="evidence" value="ECO:0000318"/>
    <property type="project" value="GO_Central"/>
</dbReference>
<feature type="domain" description="CCAAT-binding factor" evidence="3">
    <location>
        <begin position="730"/>
        <end position="815"/>
    </location>
</feature>
<dbReference type="Pfam" id="PF03914">
    <property type="entry name" value="CBF"/>
    <property type="match status" value="1"/>
</dbReference>
<sequence>MSKKPKGPKPQGKPKGRPGGAGAGAKQKIAKAPKHKNTKPKKGGGAALQDVPLVGRGDEEIEVSDLELSDEDLEFVQKHSRRLGFLKSLDQSELDKSIREKQEKQAKQQAEERKRAAEGGSEEGDDEGDEDEGDEGADDEDAEDGAEAYERAPRRVKADKEKSAAGLPIKTLTGDLMFDKDARAAAEAARKGRRGGEPAVAMEAAVAAAAAVQVEGVTITDDMEAALVESKRKAREEAEKRAKEEKRKAAAAAKKAEESALPPALRGLNLSDLDPAERRAKLQEVMASSAQKLLALAGPDSAGAVAGELRTLQSLVADQDSMTYLRSLLEGAQCVAKRTGTLSHSRVAVRCLAGLLAGLPHFNYTSDILQAVVPRMASGGAETRSMACEAVGALLAGGEGGDESGSGRAALEAVQLVADLIKRRKCCVPPEVVRTLSVLRFRDVIRAKAGEEQDEEGRRKKGKKAEKRDVKRRRKEDEVARAFKEANAGPDTAELAKQQSLMLEALFEVYFRVLKHATSVGLSGPGGSNAAATRAAVAAATDSAAAADDLPGPSSSSGDGGDVGPRVPSTSAALPWPRSKLLKKCPLLHPVLDGLAKYTHLISVDYMNDLLDVFAQIPLYPLLADDVLGAGGGGGGGGQHNPEQPDEEEHEEDEEAADDREFSLAAACEAAAAAAADAAAAAAAAAAGAAAAAAGGARSFRSRRLPAAFGAAARSQAGLLAGVVEALLCEPKMADMQRAAAFVKRLAGAALQAGPGEAMALWAAVARLLRRYPKLANLLEYEGEAPTIGGRPHDPWATDPSEAGGLASCLWEVALAGGGGVGAAGVHYHPHLAQAAHSLLGLRPAAAAAAMAQGGGSVTLTGPLGTPATIPELAEAYDASRGLLRPTPPLPAGAGKKAGGGAAPKRLVAGVTAAAASLTPGFISGLEELAAEYGDEGGWPDLVLDTDSDSEEQDGQAGGEGGEEDGEGRIGGGGDAASASAALRRMWCESRRFLANRRLRRQKAMEVERLKRFHIHLHKLAAGEQAQGQAGPGAKAQGQANGRAAAAPAAAAVAGGKPGDKRKR</sequence>
<feature type="region of interest" description="Disordered" evidence="2">
    <location>
        <begin position="449"/>
        <end position="485"/>
    </location>
</feature>
<dbReference type="GO" id="GO:0003682">
    <property type="term" value="F:chromatin binding"/>
    <property type="evidence" value="ECO:0000318"/>
    <property type="project" value="GO_Central"/>
</dbReference>
<feature type="compositionally biased region" description="Basic and acidic residues" evidence="2">
    <location>
        <begin position="93"/>
        <end position="117"/>
    </location>
</feature>
<dbReference type="InterPro" id="IPR005612">
    <property type="entry name" value="CCAAT-binding_factor"/>
</dbReference>
<reference evidence="4 5" key="1">
    <citation type="journal article" date="2007" name="Science">
        <title>The Chlamydomonas genome reveals the evolution of key animal and plant functions.</title>
        <authorList>
            <person name="Merchant S.S."/>
            <person name="Prochnik S.E."/>
            <person name="Vallon O."/>
            <person name="Harris E.H."/>
            <person name="Karpowicz S.J."/>
            <person name="Witman G.B."/>
            <person name="Terry A."/>
            <person name="Salamov A."/>
            <person name="Fritz-Laylin L.K."/>
            <person name="Marechal-Drouard L."/>
            <person name="Marshall W.F."/>
            <person name="Qu L.H."/>
            <person name="Nelson D.R."/>
            <person name="Sanderfoot A.A."/>
            <person name="Spalding M.H."/>
            <person name="Kapitonov V.V."/>
            <person name="Ren Q."/>
            <person name="Ferris P."/>
            <person name="Lindquist E."/>
            <person name="Shapiro H."/>
            <person name="Lucas S.M."/>
            <person name="Grimwood J."/>
            <person name="Schmutz J."/>
            <person name="Cardol P."/>
            <person name="Cerutti H."/>
            <person name="Chanfreau G."/>
            <person name="Chen C.L."/>
            <person name="Cognat V."/>
            <person name="Croft M.T."/>
            <person name="Dent R."/>
            <person name="Dutcher S."/>
            <person name="Fernandez E."/>
            <person name="Fukuzawa H."/>
            <person name="Gonzalez-Ballester D."/>
            <person name="Gonzalez-Halphen D."/>
            <person name="Hallmann A."/>
            <person name="Hanikenne M."/>
            <person name="Hippler M."/>
            <person name="Inwood W."/>
            <person name="Jabbari K."/>
            <person name="Kalanon M."/>
            <person name="Kuras R."/>
            <person name="Lefebvre P.A."/>
            <person name="Lemaire S.D."/>
            <person name="Lobanov A.V."/>
            <person name="Lohr M."/>
            <person name="Manuell A."/>
            <person name="Meier I."/>
            <person name="Mets L."/>
            <person name="Mittag M."/>
            <person name="Mittelmeier T."/>
            <person name="Moroney J.V."/>
            <person name="Moseley J."/>
            <person name="Napoli C."/>
            <person name="Nedelcu A.M."/>
            <person name="Niyogi K."/>
            <person name="Novoselov S.V."/>
            <person name="Paulsen I.T."/>
            <person name="Pazour G."/>
            <person name="Purton S."/>
            <person name="Ral J.P."/>
            <person name="Riano-Pachon D.M."/>
            <person name="Riekhof W."/>
            <person name="Rymarquis L."/>
            <person name="Schroda M."/>
            <person name="Stern D."/>
            <person name="Umen J."/>
            <person name="Willows R."/>
            <person name="Wilson N."/>
            <person name="Zimmer S.L."/>
            <person name="Allmer J."/>
            <person name="Balk J."/>
            <person name="Bisova K."/>
            <person name="Chen C.J."/>
            <person name="Elias M."/>
            <person name="Gendler K."/>
            <person name="Hauser C."/>
            <person name="Lamb M.R."/>
            <person name="Ledford H."/>
            <person name="Long J.C."/>
            <person name="Minagawa J."/>
            <person name="Page M.D."/>
            <person name="Pan J."/>
            <person name="Pootakham W."/>
            <person name="Roje S."/>
            <person name="Rose A."/>
            <person name="Stahlberg E."/>
            <person name="Terauchi A.M."/>
            <person name="Yang P."/>
            <person name="Ball S."/>
            <person name="Bowler C."/>
            <person name="Dieckmann C.L."/>
            <person name="Gladyshev V.N."/>
            <person name="Green P."/>
            <person name="Jorgensen R."/>
            <person name="Mayfield S."/>
            <person name="Mueller-Roeber B."/>
            <person name="Rajamani S."/>
            <person name="Sayre R.T."/>
            <person name="Brokstein P."/>
            <person name="Dubchak I."/>
            <person name="Goodstein D."/>
            <person name="Hornick L."/>
            <person name="Huang Y.W."/>
            <person name="Jhaveri J."/>
            <person name="Luo Y."/>
            <person name="Martinez D."/>
            <person name="Ngau W.C."/>
            <person name="Otillar B."/>
            <person name="Poliakov A."/>
            <person name="Porter A."/>
            <person name="Szajkowski L."/>
            <person name="Werner G."/>
            <person name="Zhou K."/>
            <person name="Grigoriev I.V."/>
            <person name="Rokhsar D.S."/>
            <person name="Grossman A.R."/>
        </authorList>
    </citation>
    <scope>NUCLEOTIDE SEQUENCE [LARGE SCALE GENOMIC DNA]</scope>
    <source>
        <strain evidence="5">CC-503</strain>
    </source>
</reference>
<feature type="region of interest" description="Disordered" evidence="2">
    <location>
        <begin position="1"/>
        <end position="55"/>
    </location>
</feature>
<feature type="compositionally biased region" description="Low complexity" evidence="2">
    <location>
        <begin position="544"/>
        <end position="557"/>
    </location>
</feature>
<accession>A0A2K3CTF0</accession>
<feature type="compositionally biased region" description="Basic residues" evidence="2">
    <location>
        <begin position="459"/>
        <end position="474"/>
    </location>
</feature>
<feature type="region of interest" description="Disordered" evidence="2">
    <location>
        <begin position="882"/>
        <end position="901"/>
    </location>
</feature>
<feature type="region of interest" description="Disordered" evidence="2">
    <location>
        <begin position="79"/>
        <end position="169"/>
    </location>
</feature>
<dbReference type="Gramene" id="PNW71567">
    <property type="protein sequence ID" value="PNW71567"/>
    <property type="gene ID" value="CHLRE_16g659600v5"/>
</dbReference>
<feature type="region of interest" description="Disordered" evidence="2">
    <location>
        <begin position="937"/>
        <end position="976"/>
    </location>
</feature>
<evidence type="ECO:0000313" key="5">
    <source>
        <dbReference type="Proteomes" id="UP000006906"/>
    </source>
</evidence>
<feature type="compositionally biased region" description="Basic and acidic residues" evidence="2">
    <location>
        <begin position="237"/>
        <end position="258"/>
    </location>
</feature>
<feature type="compositionally biased region" description="Acidic residues" evidence="2">
    <location>
        <begin position="120"/>
        <end position="147"/>
    </location>
</feature>
<proteinExistence type="inferred from homology"/>
<organism evidence="4 5">
    <name type="scientific">Chlamydomonas reinhardtii</name>
    <name type="common">Chlamydomonas smithii</name>
    <dbReference type="NCBI Taxonomy" id="3055"/>
    <lineage>
        <taxon>Eukaryota</taxon>
        <taxon>Viridiplantae</taxon>
        <taxon>Chlorophyta</taxon>
        <taxon>core chlorophytes</taxon>
        <taxon>Chlorophyceae</taxon>
        <taxon>CS clade</taxon>
        <taxon>Chlamydomonadales</taxon>
        <taxon>Chlamydomonadaceae</taxon>
        <taxon>Chlamydomonas</taxon>
    </lineage>
</organism>
<dbReference type="AlphaFoldDB" id="A0A2K3CTF0"/>
<feature type="compositionally biased region" description="Acidic residues" evidence="2">
    <location>
        <begin position="644"/>
        <end position="658"/>
    </location>
</feature>
<gene>
    <name evidence="4" type="ORF">CHLRE_16g659600v5</name>
</gene>
<dbReference type="OrthoDB" id="10263597at2759"/>
<dbReference type="KEGG" id="cre:CHLRE_16g659600v5"/>
<dbReference type="GeneID" id="5723483"/>
<dbReference type="RefSeq" id="XP_042915603.1">
    <property type="nucleotide sequence ID" value="XM_043070961.1"/>
</dbReference>
<feature type="region of interest" description="Disordered" evidence="2">
    <location>
        <begin position="237"/>
        <end position="260"/>
    </location>
</feature>
<feature type="compositionally biased region" description="Basic and acidic residues" evidence="2">
    <location>
        <begin position="475"/>
        <end position="484"/>
    </location>
</feature>
<dbReference type="STRING" id="3055.A0A2K3CTF0"/>
<feature type="compositionally biased region" description="Low complexity" evidence="2">
    <location>
        <begin position="1023"/>
        <end position="1055"/>
    </location>
</feature>
<feature type="compositionally biased region" description="Basic and acidic residues" evidence="2">
    <location>
        <begin position="148"/>
        <end position="163"/>
    </location>
</feature>
<dbReference type="PaxDb" id="3055-EDO99737"/>
<protein>
    <recommendedName>
        <fullName evidence="3">CCAAT-binding factor domain-containing protein</fullName>
    </recommendedName>
</protein>
<evidence type="ECO:0000256" key="2">
    <source>
        <dbReference type="SAM" id="MobiDB-lite"/>
    </source>
</evidence>